<feature type="compositionally biased region" description="Basic and acidic residues" evidence="1">
    <location>
        <begin position="68"/>
        <end position="83"/>
    </location>
</feature>
<dbReference type="PANTHER" id="PTHR35667">
    <property type="entry name" value="LEUKEMIA NUP98 FUSION PARTNER 1"/>
    <property type="match status" value="1"/>
</dbReference>
<dbReference type="Pfam" id="PF15419">
    <property type="entry name" value="LNP1"/>
    <property type="match status" value="1"/>
</dbReference>
<feature type="compositionally biased region" description="Basic residues" evidence="1">
    <location>
        <begin position="308"/>
        <end position="319"/>
    </location>
</feature>
<feature type="compositionally biased region" description="Basic and acidic residues" evidence="1">
    <location>
        <begin position="291"/>
        <end position="307"/>
    </location>
</feature>
<proteinExistence type="predicted"/>
<dbReference type="InterPro" id="IPR029280">
    <property type="entry name" value="LNP1"/>
</dbReference>
<feature type="region of interest" description="Disordered" evidence="1">
    <location>
        <begin position="67"/>
        <end position="94"/>
    </location>
</feature>
<feature type="region of interest" description="Disordered" evidence="1">
    <location>
        <begin position="182"/>
        <end position="201"/>
    </location>
</feature>
<name>A0A7J6ABD5_AMEME</name>
<organism evidence="2 3">
    <name type="scientific">Ameiurus melas</name>
    <name type="common">Black bullhead</name>
    <name type="synonym">Silurus melas</name>
    <dbReference type="NCBI Taxonomy" id="219545"/>
    <lineage>
        <taxon>Eukaryota</taxon>
        <taxon>Metazoa</taxon>
        <taxon>Chordata</taxon>
        <taxon>Craniata</taxon>
        <taxon>Vertebrata</taxon>
        <taxon>Euteleostomi</taxon>
        <taxon>Actinopterygii</taxon>
        <taxon>Neopterygii</taxon>
        <taxon>Teleostei</taxon>
        <taxon>Ostariophysi</taxon>
        <taxon>Siluriformes</taxon>
        <taxon>Ictaluridae</taxon>
        <taxon>Ameiurus</taxon>
    </lineage>
</organism>
<dbReference type="PANTHER" id="PTHR35667:SF1">
    <property type="entry name" value="LEUKEMIA NUP98 FUSION PARTNER 1"/>
    <property type="match status" value="1"/>
</dbReference>
<dbReference type="AlphaFoldDB" id="A0A7J6ABD5"/>
<comment type="caution">
    <text evidence="2">The sequence shown here is derived from an EMBL/GenBank/DDBJ whole genome shotgun (WGS) entry which is preliminary data.</text>
</comment>
<dbReference type="EMBL" id="JAAGNN010000016">
    <property type="protein sequence ID" value="KAF4078808.1"/>
    <property type="molecule type" value="Genomic_DNA"/>
</dbReference>
<reference evidence="2 3" key="1">
    <citation type="submission" date="2020-02" db="EMBL/GenBank/DDBJ databases">
        <title>A chromosome-scale genome assembly of the black bullhead catfish (Ameiurus melas).</title>
        <authorList>
            <person name="Wen M."/>
            <person name="Zham M."/>
            <person name="Cabau C."/>
            <person name="Klopp C."/>
            <person name="Donnadieu C."/>
            <person name="Roques C."/>
            <person name="Bouchez O."/>
            <person name="Lampietro C."/>
            <person name="Jouanno E."/>
            <person name="Herpin A."/>
            <person name="Louis A."/>
            <person name="Berthelot C."/>
            <person name="Parey E."/>
            <person name="Roest-Crollius H."/>
            <person name="Braasch I."/>
            <person name="Postlethwait J."/>
            <person name="Robinson-Rechavi M."/>
            <person name="Echchiki A."/>
            <person name="Begum T."/>
            <person name="Montfort J."/>
            <person name="Schartl M."/>
            <person name="Bobe J."/>
            <person name="Guiguen Y."/>
        </authorList>
    </citation>
    <scope>NUCLEOTIDE SEQUENCE [LARGE SCALE GENOMIC DNA]</scope>
    <source>
        <strain evidence="2">M_S1</strain>
        <tissue evidence="2">Blood</tissue>
    </source>
</reference>
<evidence type="ECO:0000256" key="1">
    <source>
        <dbReference type="SAM" id="MobiDB-lite"/>
    </source>
</evidence>
<dbReference type="Proteomes" id="UP000593565">
    <property type="component" value="Unassembled WGS sequence"/>
</dbReference>
<evidence type="ECO:0000313" key="2">
    <source>
        <dbReference type="EMBL" id="KAF4078808.1"/>
    </source>
</evidence>
<evidence type="ECO:0000313" key="3">
    <source>
        <dbReference type="Proteomes" id="UP000593565"/>
    </source>
</evidence>
<feature type="region of interest" description="Disordered" evidence="1">
    <location>
        <begin position="277"/>
        <end position="319"/>
    </location>
</feature>
<evidence type="ECO:0008006" key="4">
    <source>
        <dbReference type="Google" id="ProtNLM"/>
    </source>
</evidence>
<protein>
    <recommendedName>
        <fullName evidence="4">Leukemia NUP98 fusion partner 1</fullName>
    </recommendedName>
</protein>
<keyword evidence="3" id="KW-1185">Reference proteome</keyword>
<gene>
    <name evidence="2" type="ORF">AMELA_G00185770</name>
</gene>
<sequence length="319" mass="37278">MKVIIQIIAASTSSKLIRRHLGHQNYTRQRRLIWNHQVIFRSFFPTPVNAALYQEWRSRSTVNAARNLRRDRPVTDRSTEDRSITGAPARAPHTPASKLSLRLFPSIIVDNDDDDDGNFTKWMSSYWGHGGRDERAKECKRSFRRSRQSTSDRRASLPCMSQLEAMRLKHPSTLGHLKSLEEKEVRSHPHARRVSSDEYRGNKAVGAESRISTVPELTESFKRMLRFRNHRVPSLTDSDNACLICREEMRRRGGEPGRSGQELHCPHRLHDEVRRLEQGARRRSQSSAAVRENRKEVPYCSEQEEHRLHRQHRSLRRQR</sequence>
<accession>A0A7J6ABD5</accession>